<evidence type="ECO:0000259" key="6">
    <source>
        <dbReference type="Pfam" id="PF08479"/>
    </source>
</evidence>
<feature type="compositionally biased region" description="Polar residues" evidence="4">
    <location>
        <begin position="12"/>
        <end position="38"/>
    </location>
</feature>
<evidence type="ECO:0000256" key="4">
    <source>
        <dbReference type="SAM" id="MobiDB-lite"/>
    </source>
</evidence>
<dbReference type="Proteomes" id="UP000198638">
    <property type="component" value="Unassembled WGS sequence"/>
</dbReference>
<keyword evidence="9" id="KW-1185">Reference proteome</keyword>
<dbReference type="AlphaFoldDB" id="A0A1H3XY26"/>
<keyword evidence="1" id="KW-1134">Transmembrane beta strand</keyword>
<evidence type="ECO:0000256" key="3">
    <source>
        <dbReference type="ARBA" id="ARBA00023237"/>
    </source>
</evidence>
<evidence type="ECO:0000259" key="5">
    <source>
        <dbReference type="Pfam" id="PF03865"/>
    </source>
</evidence>
<dbReference type="PANTHER" id="PTHR34597:SF3">
    <property type="entry name" value="OUTER MEMBRANE TRANSPORTER CDIB"/>
    <property type="match status" value="1"/>
</dbReference>
<feature type="region of interest" description="Disordered" evidence="4">
    <location>
        <begin position="1"/>
        <end position="39"/>
    </location>
</feature>
<evidence type="ECO:0000313" key="8">
    <source>
        <dbReference type="EMBL" id="SEA04286.1"/>
    </source>
</evidence>
<dbReference type="InterPro" id="IPR035251">
    <property type="entry name" value="ShlB_POTRA"/>
</dbReference>
<evidence type="ECO:0000256" key="1">
    <source>
        <dbReference type="ARBA" id="ARBA00022452"/>
    </source>
</evidence>
<dbReference type="PIRSF" id="PIRSF029745">
    <property type="entry name" value="FhaC"/>
    <property type="match status" value="1"/>
</dbReference>
<dbReference type="PANTHER" id="PTHR34597">
    <property type="entry name" value="SLR1661 PROTEIN"/>
    <property type="match status" value="1"/>
</dbReference>
<dbReference type="InterPro" id="IPR013686">
    <property type="entry name" value="Polypept-transport_assoc_ShlB"/>
</dbReference>
<keyword evidence="3" id="KW-0998">Cell outer membrane</keyword>
<organism evidence="8 9">
    <name type="scientific">Paraburkholderia sartisoli</name>
    <dbReference type="NCBI Taxonomy" id="83784"/>
    <lineage>
        <taxon>Bacteria</taxon>
        <taxon>Pseudomonadati</taxon>
        <taxon>Pseudomonadota</taxon>
        <taxon>Betaproteobacteria</taxon>
        <taxon>Burkholderiales</taxon>
        <taxon>Burkholderiaceae</taxon>
        <taxon>Paraburkholderia</taxon>
    </lineage>
</organism>
<sequence length="543" mass="57793">MEVAAPADIQRRQNQQAESIRDQANSRPDVFTDSQASAAQDDEIPQDAACFDIVRVQASSPEFPWLEQWLRQAEGRCIGRNGLLWLQRHANDALIQRGYITSRVLLPGQTLSGGVLTFDIVAGRVAAIEVASEGEGEDGGEAPAPQRLARAMAMSAGDLLNQRDVDQGLENLRRLVGQSDATIDIVPGDAFAQSIVRIHPGTGRRVQAGLGADNLGLDATGKYQLAGTLSIESPLGLADQLQVWAGANADYGAGKGNLSYGGNWNVPFGYGSLFVGATRARYQQTLSLASMPFVYRGTSSEVTAGASRVVFRNSTARTQVSARVYRRIYRNYLADAELAVQHQDVTGFELSATHRQYFSTAGVMGTVSWRQNFAGLSAVPGMAPGIGVTPALQALTGTLIAYVPLTLAGHKTAYQMTWTGQYGRTRMTANDFFPIGTRATVRGFDGQTTLAAESGFAVQNELQLPLHGQTAFAGVDFGKVSGPSARNLSGTSLAGAVVGVRGQIDRPGPAALSYEISLGMPLSRPATFSTHKPVLLAQLSGQF</sequence>
<dbReference type="GO" id="GO:0098046">
    <property type="term" value="C:type V protein secretion system complex"/>
    <property type="evidence" value="ECO:0007669"/>
    <property type="project" value="TreeGrafter"/>
</dbReference>
<accession>A0A1H3XY26</accession>
<dbReference type="InterPro" id="IPR051544">
    <property type="entry name" value="TPS_OM_transporter"/>
</dbReference>
<dbReference type="Gene3D" id="3.10.20.310">
    <property type="entry name" value="membrane protein fhac"/>
    <property type="match status" value="1"/>
</dbReference>
<evidence type="ECO:0000256" key="2">
    <source>
        <dbReference type="ARBA" id="ARBA00022692"/>
    </source>
</evidence>
<dbReference type="GO" id="GO:0046819">
    <property type="term" value="P:protein secretion by the type V secretion system"/>
    <property type="evidence" value="ECO:0007669"/>
    <property type="project" value="TreeGrafter"/>
</dbReference>
<evidence type="ECO:0000259" key="7">
    <source>
        <dbReference type="Pfam" id="PF17287"/>
    </source>
</evidence>
<reference evidence="9" key="1">
    <citation type="submission" date="2016-10" db="EMBL/GenBank/DDBJ databases">
        <authorList>
            <person name="Varghese N."/>
            <person name="Submissions S."/>
        </authorList>
    </citation>
    <scope>NUCLEOTIDE SEQUENCE [LARGE SCALE GENOMIC DNA]</scope>
    <source>
        <strain evidence="9">LMG 24000</strain>
    </source>
</reference>
<keyword evidence="2" id="KW-0812">Transmembrane</keyword>
<keyword evidence="1" id="KW-0472">Membrane</keyword>
<dbReference type="InterPro" id="IPR005565">
    <property type="entry name" value="Hemolysn_activator_HlyB_C"/>
</dbReference>
<proteinExistence type="predicted"/>
<gene>
    <name evidence="8" type="ORF">SAMN05192564_10174</name>
</gene>
<dbReference type="InterPro" id="IPR027282">
    <property type="entry name" value="TPS"/>
</dbReference>
<dbReference type="GO" id="GO:0008320">
    <property type="term" value="F:protein transmembrane transporter activity"/>
    <property type="evidence" value="ECO:0007669"/>
    <property type="project" value="TreeGrafter"/>
</dbReference>
<dbReference type="Pfam" id="PF17287">
    <property type="entry name" value="POTRA_3"/>
    <property type="match status" value="1"/>
</dbReference>
<dbReference type="Pfam" id="PF03865">
    <property type="entry name" value="ShlB"/>
    <property type="match status" value="1"/>
</dbReference>
<evidence type="ECO:0000313" key="9">
    <source>
        <dbReference type="Proteomes" id="UP000198638"/>
    </source>
</evidence>
<protein>
    <submittedName>
        <fullName evidence="8">Hemolysin activation/secretion protein</fullName>
    </submittedName>
</protein>
<feature type="domain" description="ShlB POTRA" evidence="7">
    <location>
        <begin position="137"/>
        <end position="187"/>
    </location>
</feature>
<dbReference type="EMBL" id="FNRQ01000001">
    <property type="protein sequence ID" value="SEA04286.1"/>
    <property type="molecule type" value="Genomic_DNA"/>
</dbReference>
<dbReference type="Gene3D" id="2.40.160.50">
    <property type="entry name" value="membrane protein fhac: a member of the omp85/tpsb transporter family"/>
    <property type="match status" value="1"/>
</dbReference>
<feature type="domain" description="Haemolysin activator HlyB C-terminal" evidence="5">
    <location>
        <begin position="193"/>
        <end position="502"/>
    </location>
</feature>
<dbReference type="STRING" id="83784.SAMN05192564_10174"/>
<name>A0A1H3XY26_9BURK</name>
<feature type="domain" description="Polypeptide-transport-associated ShlB-type" evidence="6">
    <location>
        <begin position="65"/>
        <end position="123"/>
    </location>
</feature>
<dbReference type="Pfam" id="PF08479">
    <property type="entry name" value="POTRA_2"/>
    <property type="match status" value="1"/>
</dbReference>